<feature type="transmembrane region" description="Helical" evidence="13">
    <location>
        <begin position="345"/>
        <end position="367"/>
    </location>
</feature>
<dbReference type="InterPro" id="IPR050980">
    <property type="entry name" value="2C_sensor_his_kinase"/>
</dbReference>
<keyword evidence="4" id="KW-0597">Phosphoprotein</keyword>
<dbReference type="GO" id="GO:0016020">
    <property type="term" value="C:membrane"/>
    <property type="evidence" value="ECO:0007669"/>
    <property type="project" value="UniProtKB-SubCell"/>
</dbReference>
<keyword evidence="10 13" id="KW-1133">Transmembrane helix</keyword>
<evidence type="ECO:0000256" key="4">
    <source>
        <dbReference type="ARBA" id="ARBA00022553"/>
    </source>
</evidence>
<dbReference type="EMBL" id="VANP01000010">
    <property type="protein sequence ID" value="TLP55555.1"/>
    <property type="molecule type" value="Genomic_DNA"/>
</dbReference>
<keyword evidence="9" id="KW-0067">ATP-binding</keyword>
<evidence type="ECO:0000256" key="6">
    <source>
        <dbReference type="ARBA" id="ARBA00022692"/>
    </source>
</evidence>
<dbReference type="GO" id="GO:0000160">
    <property type="term" value="P:phosphorelay signal transduction system"/>
    <property type="evidence" value="ECO:0007669"/>
    <property type="project" value="UniProtKB-KW"/>
</dbReference>
<keyword evidence="8" id="KW-0418">Kinase</keyword>
<evidence type="ECO:0000256" key="7">
    <source>
        <dbReference type="ARBA" id="ARBA00022741"/>
    </source>
</evidence>
<protein>
    <recommendedName>
        <fullName evidence="3">histidine kinase</fullName>
        <ecNumber evidence="3">2.7.13.3</ecNumber>
    </recommendedName>
</protein>
<accession>A0A5R8YR23</accession>
<dbReference type="OrthoDB" id="3845898at2"/>
<feature type="region of interest" description="Disordered" evidence="12">
    <location>
        <begin position="690"/>
        <end position="1166"/>
    </location>
</feature>
<dbReference type="SUPFAM" id="SSF55874">
    <property type="entry name" value="ATPase domain of HSP90 chaperone/DNA topoisomerase II/histidine kinase"/>
    <property type="match status" value="1"/>
</dbReference>
<dbReference type="PANTHER" id="PTHR44936">
    <property type="entry name" value="SENSOR PROTEIN CREC"/>
    <property type="match status" value="1"/>
</dbReference>
<feature type="domain" description="Histidine kinase/HSP90-like ATPase" evidence="15">
    <location>
        <begin position="550"/>
        <end position="661"/>
    </location>
</feature>
<feature type="compositionally biased region" description="Low complexity" evidence="12">
    <location>
        <begin position="1039"/>
        <end position="1048"/>
    </location>
</feature>
<evidence type="ECO:0000256" key="9">
    <source>
        <dbReference type="ARBA" id="ARBA00022840"/>
    </source>
</evidence>
<dbReference type="InterPro" id="IPR003660">
    <property type="entry name" value="HAMP_dom"/>
</dbReference>
<keyword evidence="11" id="KW-0902">Two-component regulatory system</keyword>
<feature type="compositionally biased region" description="Polar residues" evidence="12">
    <location>
        <begin position="893"/>
        <end position="921"/>
    </location>
</feature>
<dbReference type="SMART" id="SM00387">
    <property type="entry name" value="HATPase_c"/>
    <property type="match status" value="1"/>
</dbReference>
<evidence type="ECO:0000256" key="3">
    <source>
        <dbReference type="ARBA" id="ARBA00012438"/>
    </source>
</evidence>
<dbReference type="AlphaFoldDB" id="A0A5R8YR23"/>
<dbReference type="Proteomes" id="UP000309033">
    <property type="component" value="Unassembled WGS sequence"/>
</dbReference>
<feature type="compositionally biased region" description="Low complexity" evidence="12">
    <location>
        <begin position="770"/>
        <end position="785"/>
    </location>
</feature>
<feature type="domain" description="HAMP" evidence="14">
    <location>
        <begin position="368"/>
        <end position="438"/>
    </location>
</feature>
<keyword evidence="6 13" id="KW-0812">Transmembrane</keyword>
<dbReference type="Pfam" id="PF02518">
    <property type="entry name" value="HATPase_c"/>
    <property type="match status" value="1"/>
</dbReference>
<dbReference type="Pfam" id="PF00672">
    <property type="entry name" value="HAMP"/>
    <property type="match status" value="1"/>
</dbReference>
<evidence type="ECO:0000256" key="5">
    <source>
        <dbReference type="ARBA" id="ARBA00022679"/>
    </source>
</evidence>
<sequence length="1166" mass="122638">MLSRRVKAGRTMAGPVSMKQSNTDNRRRRSPFSPRNWRVPTRLTALILAPTLVAVLLAGLRVVSSMDSLTSYQRTRSAAEYSVHLRDLAEQLALERDLFVWGGNSRRKFDIDGQTELTRADQRAVVDPLVQQVRADLKNVDADYGARAGEQAQQLTSRFASLAGIRANGAPEDYSALIANILRLHDELGTSDGAPEIVGDVRALGGLAHAKEEVALQRAALTREFMERNQTFTTFELQDFLAAQSRQASYLATFYSEAPQAEATRLVTLFADPGVVNGELTKSWALRLGLQNQSLSRYRSRDNTAQRWFQDSTKTIEQMAAVEGRVSSLVQDRTRDLQSAEQRNALIAGALILALLVLVLATTALIARSMVRPLRRLRVEALDIAGRRLPEIVRRMRESDDPDRESQVQPIAVGSTDEIGEVAQAFDEVHLQAVRLAAEESRLRANVNSMFVNLSRRTQTLVERQISLIDGLERGEEDGRRLADLFKLDHLATRMRRNSENLLVLAGHEPPRKRSQPARLVDVVRASLSEVEDYERVVVRIPRSIALAGHAANDVVHLLAELVENAIAFSPRNTKVVVSSSPVEGGAVMLGVTDAGIGMSAEELAEINRRLAEPPTIDVSVSRRMGLFVVGRLALRHGIRVQLRRGDGAGIIAMVLFPAQLISNADQPLMPRPSVPVGQTAAGLPARQAFAEPNPTGQAPGAGPFEPWNPGNGAAGGVGSRRPPVAGGAGSGGNGSGGFSAFGAPVREAPAPPEHPYGAPGPAEAPPAETPYAGNTATGNTYTGNSGPQPMPGAPGGSPDADSLRPAFGGQAGASWPSAFGTPLDEEPAPGRSESSWPSLPTGPTPLPRRDAATPAGTTGPNAFPQPPQSTGENALAPSAYSTGPNAFPPSPQSTGENAFPSSPQSTGPNAFAPSPQSTGPNAFPPSPQSTGPNAFTRESTGVSAFTPAPGGTRSPGDTGPTAFPPPPARARAGGAGDLASATGPLPEAEDSPLERGDEFLPIFASVESAWFRRPSDTGPTAVPPADGETAAETTGEIARTPRAAAAPAPAPGPMDGPADGRANAAEQSGDTGLWRSRADSGFQAAASVRDPSLGGVTAAGLPKRMPKANLVPGSVGTESAAPPRPPVSAEAVRNRLSSFQQGVRRGRAQAAGGLTEGSGKEEEGS</sequence>
<name>A0A5R8YR23_9ACTN</name>
<dbReference type="InterPro" id="IPR013587">
    <property type="entry name" value="Nitrate/nitrite_sensing"/>
</dbReference>
<reference evidence="16" key="1">
    <citation type="submission" date="2019-05" db="EMBL/GenBank/DDBJ databases">
        <title>Isolation, diversity and antifungal activity of Actinobacteria from wheat.</title>
        <authorList>
            <person name="Yu B."/>
        </authorList>
    </citation>
    <scope>NUCLEOTIDE SEQUENCE [LARGE SCALE GENOMIC DNA]</scope>
    <source>
        <strain evidence="16">NEAU-HEGS1-5</strain>
    </source>
</reference>
<evidence type="ECO:0000256" key="12">
    <source>
        <dbReference type="SAM" id="MobiDB-lite"/>
    </source>
</evidence>
<feature type="region of interest" description="Disordered" evidence="12">
    <location>
        <begin position="1"/>
        <end position="34"/>
    </location>
</feature>
<evidence type="ECO:0000313" key="16">
    <source>
        <dbReference type="EMBL" id="TLP55555.1"/>
    </source>
</evidence>
<dbReference type="CDD" id="cd06225">
    <property type="entry name" value="HAMP"/>
    <property type="match status" value="1"/>
</dbReference>
<feature type="compositionally biased region" description="Low complexity" evidence="12">
    <location>
        <begin position="1141"/>
        <end position="1154"/>
    </location>
</feature>
<comment type="caution">
    <text evidence="16">The sequence shown here is derived from an EMBL/GenBank/DDBJ whole genome shotgun (WGS) entry which is preliminary data.</text>
</comment>
<organism evidence="16 17">
    <name type="scientific">Microbispora triticiradicis</name>
    <dbReference type="NCBI Taxonomy" id="2200763"/>
    <lineage>
        <taxon>Bacteria</taxon>
        <taxon>Bacillati</taxon>
        <taxon>Actinomycetota</taxon>
        <taxon>Actinomycetes</taxon>
        <taxon>Streptosporangiales</taxon>
        <taxon>Streptosporangiaceae</taxon>
        <taxon>Microbispora</taxon>
    </lineage>
</organism>
<comment type="catalytic activity">
    <reaction evidence="1">
        <text>ATP + protein L-histidine = ADP + protein N-phospho-L-histidine.</text>
        <dbReference type="EC" id="2.7.13.3"/>
    </reaction>
</comment>
<dbReference type="Gene3D" id="3.30.565.10">
    <property type="entry name" value="Histidine kinase-like ATPase, C-terminal domain"/>
    <property type="match status" value="1"/>
</dbReference>
<evidence type="ECO:0000256" key="13">
    <source>
        <dbReference type="SAM" id="Phobius"/>
    </source>
</evidence>
<dbReference type="PANTHER" id="PTHR44936:SF9">
    <property type="entry name" value="SENSOR PROTEIN CREC"/>
    <property type="match status" value="1"/>
</dbReference>
<comment type="subcellular location">
    <subcellularLocation>
        <location evidence="2">Membrane</location>
    </subcellularLocation>
</comment>
<evidence type="ECO:0000259" key="14">
    <source>
        <dbReference type="SMART" id="SM00304"/>
    </source>
</evidence>
<dbReference type="InterPro" id="IPR003594">
    <property type="entry name" value="HATPase_dom"/>
</dbReference>
<dbReference type="Pfam" id="PF08376">
    <property type="entry name" value="NIT"/>
    <property type="match status" value="1"/>
</dbReference>
<evidence type="ECO:0000256" key="2">
    <source>
        <dbReference type="ARBA" id="ARBA00004370"/>
    </source>
</evidence>
<dbReference type="GO" id="GO:0005524">
    <property type="term" value="F:ATP binding"/>
    <property type="evidence" value="ECO:0007669"/>
    <property type="project" value="UniProtKB-KW"/>
</dbReference>
<feature type="compositionally biased region" description="Gly residues" evidence="12">
    <location>
        <begin position="727"/>
        <end position="740"/>
    </location>
</feature>
<dbReference type="Gene3D" id="6.10.340.10">
    <property type="match status" value="1"/>
</dbReference>
<keyword evidence="17" id="KW-1185">Reference proteome</keyword>
<evidence type="ECO:0000259" key="15">
    <source>
        <dbReference type="SMART" id="SM00387"/>
    </source>
</evidence>
<proteinExistence type="predicted"/>
<evidence type="ECO:0000256" key="8">
    <source>
        <dbReference type="ARBA" id="ARBA00022777"/>
    </source>
</evidence>
<gene>
    <name evidence="16" type="ORF">FED44_24150</name>
</gene>
<dbReference type="GO" id="GO:0004673">
    <property type="term" value="F:protein histidine kinase activity"/>
    <property type="evidence" value="ECO:0007669"/>
    <property type="project" value="UniProtKB-EC"/>
</dbReference>
<keyword evidence="13" id="KW-0472">Membrane</keyword>
<evidence type="ECO:0000256" key="1">
    <source>
        <dbReference type="ARBA" id="ARBA00000085"/>
    </source>
</evidence>
<evidence type="ECO:0000256" key="11">
    <source>
        <dbReference type="ARBA" id="ARBA00023012"/>
    </source>
</evidence>
<dbReference type="InterPro" id="IPR036890">
    <property type="entry name" value="HATPase_C_sf"/>
</dbReference>
<evidence type="ECO:0000256" key="10">
    <source>
        <dbReference type="ARBA" id="ARBA00022989"/>
    </source>
</evidence>
<dbReference type="EC" id="2.7.13.3" evidence="3"/>
<keyword evidence="5" id="KW-0808">Transferase</keyword>
<dbReference type="SMART" id="SM00304">
    <property type="entry name" value="HAMP"/>
    <property type="match status" value="1"/>
</dbReference>
<evidence type="ECO:0000313" key="17">
    <source>
        <dbReference type="Proteomes" id="UP000309033"/>
    </source>
</evidence>
<keyword evidence="7" id="KW-0547">Nucleotide-binding</keyword>
<feature type="compositionally biased region" description="Polar residues" evidence="12">
    <location>
        <begin position="929"/>
        <end position="944"/>
    </location>
</feature>